<dbReference type="EMBL" id="QGTQ01000001">
    <property type="protein sequence ID" value="PWW08284.1"/>
    <property type="molecule type" value="Genomic_DNA"/>
</dbReference>
<feature type="transmembrane region" description="Helical" evidence="1">
    <location>
        <begin position="33"/>
        <end position="51"/>
    </location>
</feature>
<dbReference type="RefSeq" id="WP_110041831.1">
    <property type="nucleotide sequence ID" value="NZ_CP054613.1"/>
</dbReference>
<keyword evidence="1" id="KW-0812">Transmembrane</keyword>
<evidence type="ECO:0000256" key="1">
    <source>
        <dbReference type="SAM" id="Phobius"/>
    </source>
</evidence>
<dbReference type="AlphaFoldDB" id="A0A2V2YZR4"/>
<gene>
    <name evidence="2" type="ORF">DFQ01_1015</name>
</gene>
<comment type="caution">
    <text evidence="2">The sequence shown here is derived from an EMBL/GenBank/DDBJ whole genome shotgun (WGS) entry which is preliminary data.</text>
</comment>
<evidence type="ECO:0000313" key="3">
    <source>
        <dbReference type="Proteomes" id="UP000246635"/>
    </source>
</evidence>
<name>A0A2V2YZR4_9BACL</name>
<reference evidence="2 3" key="1">
    <citation type="submission" date="2018-05" db="EMBL/GenBank/DDBJ databases">
        <title>Genomic Encyclopedia of Type Strains, Phase III (KMG-III): the genomes of soil and plant-associated and newly described type strains.</title>
        <authorList>
            <person name="Whitman W."/>
        </authorList>
    </citation>
    <scope>NUCLEOTIDE SEQUENCE [LARGE SCALE GENOMIC DNA]</scope>
    <source>
        <strain evidence="2 3">CECT 5696</strain>
    </source>
</reference>
<keyword evidence="1" id="KW-0472">Membrane</keyword>
<protein>
    <submittedName>
        <fullName evidence="2">Uncharacterized protein</fullName>
    </submittedName>
</protein>
<organism evidence="2 3">
    <name type="scientific">Paenibacillus cellulosilyticus</name>
    <dbReference type="NCBI Taxonomy" id="375489"/>
    <lineage>
        <taxon>Bacteria</taxon>
        <taxon>Bacillati</taxon>
        <taxon>Bacillota</taxon>
        <taxon>Bacilli</taxon>
        <taxon>Bacillales</taxon>
        <taxon>Paenibacillaceae</taxon>
        <taxon>Paenibacillus</taxon>
    </lineage>
</organism>
<sequence>MYYTTTILVTSIFIIVLYIGGRTLLHKRYYRDFIWYACVLIWAFVITFAYVQKWVVASQLTSLAMFDACVRPITQFIRPIMKWGFD</sequence>
<proteinExistence type="predicted"/>
<feature type="transmembrane region" description="Helical" evidence="1">
    <location>
        <begin position="6"/>
        <end position="21"/>
    </location>
</feature>
<keyword evidence="3" id="KW-1185">Reference proteome</keyword>
<evidence type="ECO:0000313" key="2">
    <source>
        <dbReference type="EMBL" id="PWW08284.1"/>
    </source>
</evidence>
<keyword evidence="1" id="KW-1133">Transmembrane helix</keyword>
<dbReference type="Proteomes" id="UP000246635">
    <property type="component" value="Unassembled WGS sequence"/>
</dbReference>
<accession>A0A2V2YZR4</accession>